<dbReference type="EMBL" id="JANJOU010000001">
    <property type="protein sequence ID" value="MCR0980633.1"/>
    <property type="molecule type" value="Genomic_DNA"/>
</dbReference>
<dbReference type="Proteomes" id="UP001524642">
    <property type="component" value="Unassembled WGS sequence"/>
</dbReference>
<gene>
    <name evidence="1" type="ORF">NRP21_01050</name>
</gene>
<protein>
    <submittedName>
        <fullName evidence="1">Uncharacterized protein</fullName>
    </submittedName>
</protein>
<accession>A0ABT1WXS9</accession>
<name>A0ABT1WXS9_9PROT</name>
<comment type="caution">
    <text evidence="1">The sequence shown here is derived from an EMBL/GenBank/DDBJ whole genome shotgun (WGS) entry which is preliminary data.</text>
</comment>
<sequence>MRQVTVACLDRDLRIDRGIRDDGGARYANTSTGLYLLEEELHAGGLTRFAPLLHMARDRYAALILTPPGGVVPFGDLRKPEWTVIALLGRGSAEGPDAWPQAQRLIEWAAVIVLQDTATDHYGALVRPAGLYGRTLLIETSPEQIGEWEALLQRLNRHRDRVHLPAPVHA</sequence>
<keyword evidence="2" id="KW-1185">Reference proteome</keyword>
<proteinExistence type="predicted"/>
<evidence type="ECO:0000313" key="1">
    <source>
        <dbReference type="EMBL" id="MCR0980633.1"/>
    </source>
</evidence>
<reference evidence="1 2" key="1">
    <citation type="submission" date="2022-06" db="EMBL/GenBank/DDBJ databases">
        <title>Roseomonas CN29.</title>
        <authorList>
            <person name="Cheng Y."/>
            <person name="He X."/>
        </authorList>
    </citation>
    <scope>NUCLEOTIDE SEQUENCE [LARGE SCALE GENOMIC DNA]</scope>
    <source>
        <strain evidence="1 2">CN29</strain>
    </source>
</reference>
<dbReference type="RefSeq" id="WP_257714315.1">
    <property type="nucleotide sequence ID" value="NZ_JANJOU010000001.1"/>
</dbReference>
<evidence type="ECO:0000313" key="2">
    <source>
        <dbReference type="Proteomes" id="UP001524642"/>
    </source>
</evidence>
<organism evidence="1 2">
    <name type="scientific">Roseomonas populi</name>
    <dbReference type="NCBI Taxonomy" id="3121582"/>
    <lineage>
        <taxon>Bacteria</taxon>
        <taxon>Pseudomonadati</taxon>
        <taxon>Pseudomonadota</taxon>
        <taxon>Alphaproteobacteria</taxon>
        <taxon>Acetobacterales</taxon>
        <taxon>Roseomonadaceae</taxon>
        <taxon>Roseomonas</taxon>
    </lineage>
</organism>